<evidence type="ECO:0000256" key="3">
    <source>
        <dbReference type="ARBA" id="ARBA00023027"/>
    </source>
</evidence>
<keyword evidence="3" id="KW-0520">NAD</keyword>
<proteinExistence type="inferred from homology"/>
<sequence>MTHNPRILVLGASGRLGAILQRHWYDTEIHPIWQFRAAPIAPPPLGEYLVFDPLEGPPAQTPVDIVLGLAGIVPGKGALSRNTDLALATVRCAHALGARNVMLSSSAAVYGVSEHPHREDVPACPLSAYGTAKLEMEIQALALAQHYGIEATALRIGNVAGADALLGQSGSFRILDRFDSGQGPVRSYIGPNGLSTVLQALMRKAWSGATLPKHLNIALKRGVAMEDLCQAAGLDVTWQPAPETAVEKVVLDVTRLVGLVPVPEARAKAVVADWRADWDKQ</sequence>
<dbReference type="Proteomes" id="UP000320582">
    <property type="component" value="Unassembled WGS sequence"/>
</dbReference>
<evidence type="ECO:0000259" key="4">
    <source>
        <dbReference type="Pfam" id="PF01370"/>
    </source>
</evidence>
<evidence type="ECO:0000313" key="5">
    <source>
        <dbReference type="EMBL" id="TQM94745.1"/>
    </source>
</evidence>
<reference evidence="5 6" key="1">
    <citation type="submission" date="2019-06" db="EMBL/GenBank/DDBJ databases">
        <title>Genomic Encyclopedia of Archaeal and Bacterial Type Strains, Phase II (KMG-II): from individual species to whole genera.</title>
        <authorList>
            <person name="Goeker M."/>
        </authorList>
    </citation>
    <scope>NUCLEOTIDE SEQUENCE [LARGE SCALE GENOMIC DNA]</scope>
    <source>
        <strain evidence="5 6">DSM 18423</strain>
    </source>
</reference>
<dbReference type="SUPFAM" id="SSF51735">
    <property type="entry name" value="NAD(P)-binding Rossmann-fold domains"/>
    <property type="match status" value="1"/>
</dbReference>
<dbReference type="PANTHER" id="PTHR43103:SF5">
    <property type="entry name" value="4-EPIMERASE, PUTATIVE (AFU_ORTHOLOGUE AFUA_7G00360)-RELATED"/>
    <property type="match status" value="1"/>
</dbReference>
<gene>
    <name evidence="5" type="ORF">BD293_3431</name>
</gene>
<comment type="caution">
    <text evidence="5">The sequence shown here is derived from an EMBL/GenBank/DDBJ whole genome shotgun (WGS) entry which is preliminary data.</text>
</comment>
<dbReference type="PANTHER" id="PTHR43103">
    <property type="entry name" value="NUCLEOSIDE-DIPHOSPHATE-SUGAR EPIMERASE"/>
    <property type="match status" value="1"/>
</dbReference>
<dbReference type="InterPro" id="IPR036291">
    <property type="entry name" value="NAD(P)-bd_dom_sf"/>
</dbReference>
<accession>A0A543KI38</accession>
<dbReference type="Gene3D" id="3.40.50.720">
    <property type="entry name" value="NAD(P)-binding Rossmann-like Domain"/>
    <property type="match status" value="1"/>
</dbReference>
<dbReference type="GO" id="GO:0016491">
    <property type="term" value="F:oxidoreductase activity"/>
    <property type="evidence" value="ECO:0007669"/>
    <property type="project" value="UniProtKB-KW"/>
</dbReference>
<keyword evidence="2" id="KW-0560">Oxidoreductase</keyword>
<keyword evidence="6" id="KW-1185">Reference proteome</keyword>
<evidence type="ECO:0000313" key="6">
    <source>
        <dbReference type="Proteomes" id="UP000320582"/>
    </source>
</evidence>
<dbReference type="EMBL" id="VFPT01000001">
    <property type="protein sequence ID" value="TQM94745.1"/>
    <property type="molecule type" value="Genomic_DNA"/>
</dbReference>
<name>A0A543KI38_9RHOB</name>
<organism evidence="5 6">
    <name type="scientific">Roseinatronobacter monicus</name>
    <dbReference type="NCBI Taxonomy" id="393481"/>
    <lineage>
        <taxon>Bacteria</taxon>
        <taxon>Pseudomonadati</taxon>
        <taxon>Pseudomonadota</taxon>
        <taxon>Alphaproteobacteria</taxon>
        <taxon>Rhodobacterales</taxon>
        <taxon>Paracoccaceae</taxon>
        <taxon>Roseinatronobacter</taxon>
    </lineage>
</organism>
<evidence type="ECO:0000256" key="2">
    <source>
        <dbReference type="ARBA" id="ARBA00023002"/>
    </source>
</evidence>
<dbReference type="RefSeq" id="WP_170207170.1">
    <property type="nucleotide sequence ID" value="NZ_VFPT01000001.1"/>
</dbReference>
<dbReference type="AlphaFoldDB" id="A0A543KI38"/>
<dbReference type="Pfam" id="PF01370">
    <property type="entry name" value="Epimerase"/>
    <property type="match status" value="1"/>
</dbReference>
<evidence type="ECO:0000256" key="1">
    <source>
        <dbReference type="ARBA" id="ARBA00007637"/>
    </source>
</evidence>
<comment type="similarity">
    <text evidence="1">Belongs to the NAD(P)-dependent epimerase/dehydratase family.</text>
</comment>
<feature type="domain" description="NAD-dependent epimerase/dehydratase" evidence="4">
    <location>
        <begin position="7"/>
        <end position="163"/>
    </location>
</feature>
<dbReference type="InterPro" id="IPR001509">
    <property type="entry name" value="Epimerase_deHydtase"/>
</dbReference>
<protein>
    <submittedName>
        <fullName evidence="5">NAD-dependent epimerase/dehydratase family protein</fullName>
    </submittedName>
</protein>